<evidence type="ECO:0000256" key="5">
    <source>
        <dbReference type="PIRNR" id="PIRNR038471"/>
    </source>
</evidence>
<dbReference type="RefSeq" id="WP_009534273.1">
    <property type="nucleotide sequence ID" value="NZ_CAUSUX010000002.1"/>
</dbReference>
<dbReference type="Proteomes" id="UP000709351">
    <property type="component" value="Unassembled WGS sequence"/>
</dbReference>
<dbReference type="NCBIfam" id="TIGR00219">
    <property type="entry name" value="mreC"/>
    <property type="match status" value="1"/>
</dbReference>
<dbReference type="EMBL" id="JABZRD010000253">
    <property type="protein sequence ID" value="MBF1283808.1"/>
    <property type="molecule type" value="Genomic_DNA"/>
</dbReference>
<proteinExistence type="inferred from homology"/>
<dbReference type="InterPro" id="IPR055342">
    <property type="entry name" value="MreC_beta-barrel_core"/>
</dbReference>
<evidence type="ECO:0000256" key="4">
    <source>
        <dbReference type="ARBA" id="ARBA00032089"/>
    </source>
</evidence>
<evidence type="ECO:0000256" key="1">
    <source>
        <dbReference type="ARBA" id="ARBA00009369"/>
    </source>
</evidence>
<accession>A0A930DMV5</accession>
<evidence type="ECO:0000256" key="2">
    <source>
        <dbReference type="ARBA" id="ARBA00013855"/>
    </source>
</evidence>
<comment type="caution">
    <text evidence="9">The sequence shown here is derived from an EMBL/GenBank/DDBJ whole genome shotgun (WGS) entry which is preliminary data.</text>
</comment>
<keyword evidence="7" id="KW-1133">Transmembrane helix</keyword>
<feature type="transmembrane region" description="Helical" evidence="7">
    <location>
        <begin position="7"/>
        <end position="26"/>
    </location>
</feature>
<evidence type="ECO:0000313" key="10">
    <source>
        <dbReference type="Proteomes" id="UP000709351"/>
    </source>
</evidence>
<evidence type="ECO:0000256" key="3">
    <source>
        <dbReference type="ARBA" id="ARBA00022960"/>
    </source>
</evidence>
<evidence type="ECO:0000256" key="6">
    <source>
        <dbReference type="SAM" id="Coils"/>
    </source>
</evidence>
<dbReference type="InterPro" id="IPR007221">
    <property type="entry name" value="MreC"/>
</dbReference>
<organism evidence="9 10">
    <name type="scientific">Oribacterium parvum</name>
    <dbReference type="NCBI Taxonomy" id="1501329"/>
    <lineage>
        <taxon>Bacteria</taxon>
        <taxon>Bacillati</taxon>
        <taxon>Bacillota</taxon>
        <taxon>Clostridia</taxon>
        <taxon>Lachnospirales</taxon>
        <taxon>Lachnospiraceae</taxon>
        <taxon>Oribacterium</taxon>
    </lineage>
</organism>
<dbReference type="InterPro" id="IPR042175">
    <property type="entry name" value="Cell/Rod_MreC_2"/>
</dbReference>
<dbReference type="Pfam" id="PF04085">
    <property type="entry name" value="MreC"/>
    <property type="match status" value="1"/>
</dbReference>
<dbReference type="AlphaFoldDB" id="A0A930DMV5"/>
<dbReference type="Gene3D" id="2.40.10.350">
    <property type="entry name" value="Rod shape-determining protein MreC, domain 2"/>
    <property type="match status" value="1"/>
</dbReference>
<evidence type="ECO:0000313" key="9">
    <source>
        <dbReference type="EMBL" id="MBF1283808.1"/>
    </source>
</evidence>
<dbReference type="GO" id="GO:0005886">
    <property type="term" value="C:plasma membrane"/>
    <property type="evidence" value="ECO:0007669"/>
    <property type="project" value="TreeGrafter"/>
</dbReference>
<comment type="function">
    <text evidence="5">Involved in formation and maintenance of cell shape.</text>
</comment>
<reference evidence="9" key="1">
    <citation type="submission" date="2020-04" db="EMBL/GenBank/DDBJ databases">
        <title>Deep metagenomics examines the oral microbiome during advanced dental caries in children, revealing novel taxa and co-occurrences with host molecules.</title>
        <authorList>
            <person name="Baker J.L."/>
            <person name="Morton J.T."/>
            <person name="Dinis M."/>
            <person name="Alvarez R."/>
            <person name="Tran N.C."/>
            <person name="Knight R."/>
            <person name="Edlund A."/>
        </authorList>
    </citation>
    <scope>NUCLEOTIDE SEQUENCE</scope>
    <source>
        <strain evidence="9">JCVI_24_bin.2</strain>
    </source>
</reference>
<keyword evidence="3 5" id="KW-0133">Cell shape</keyword>
<dbReference type="GO" id="GO:0008360">
    <property type="term" value="P:regulation of cell shape"/>
    <property type="evidence" value="ECO:0007669"/>
    <property type="project" value="UniProtKB-KW"/>
</dbReference>
<dbReference type="PIRSF" id="PIRSF038471">
    <property type="entry name" value="MreC"/>
    <property type="match status" value="1"/>
</dbReference>
<protein>
    <recommendedName>
        <fullName evidence="2 5">Cell shape-determining protein MreC</fullName>
    </recommendedName>
    <alternativeName>
        <fullName evidence="4 5">Cell shape protein MreC</fullName>
    </alternativeName>
</protein>
<feature type="domain" description="Rod shape-determining protein MreC beta-barrel core" evidence="8">
    <location>
        <begin position="120"/>
        <end position="269"/>
    </location>
</feature>
<feature type="coiled-coil region" evidence="6">
    <location>
        <begin position="57"/>
        <end position="103"/>
    </location>
</feature>
<keyword evidence="6" id="KW-0175">Coiled coil</keyword>
<sequence length="287" mass="32388">MENRRSKYIFIILTVLCIMMVVLSSIKDGLMNPLRNTVGTVLVPIQSGVNRVGRGLYSQWERHKNLTEAEAENAKLQAKIDTLTEENNILKQNDEELKRLRELYSLDQEYLQYTKIAARVIAKDSENWFQVFRIDKGSKDGIKVDQNVMAKGGLVGIVTDVGVNYATVRSIIDDESRVSCMGIQSSDTCIVAGDLKLFEEGRLRITNMKKDAVIQDGDRIVTSNISSKFLPGILVGFAIDIEEDEKRLMKNGYLIPVADFTDLQEVLVITDRKDDRFQKESSSELGE</sequence>
<comment type="similarity">
    <text evidence="1 5">Belongs to the MreC family.</text>
</comment>
<dbReference type="PANTHER" id="PTHR34138">
    <property type="entry name" value="CELL SHAPE-DETERMINING PROTEIN MREC"/>
    <property type="match status" value="1"/>
</dbReference>
<dbReference type="InterPro" id="IPR042177">
    <property type="entry name" value="Cell/Rod_1"/>
</dbReference>
<name>A0A930DMV5_9FIRM</name>
<gene>
    <name evidence="9" type="primary">mreC</name>
    <name evidence="9" type="ORF">HXM93_04655</name>
</gene>
<dbReference type="Gene3D" id="2.40.10.340">
    <property type="entry name" value="Rod shape-determining protein MreC, domain 1"/>
    <property type="match status" value="1"/>
</dbReference>
<keyword evidence="7" id="KW-0472">Membrane</keyword>
<dbReference type="PANTHER" id="PTHR34138:SF1">
    <property type="entry name" value="CELL SHAPE-DETERMINING PROTEIN MREC"/>
    <property type="match status" value="1"/>
</dbReference>
<evidence type="ECO:0000259" key="8">
    <source>
        <dbReference type="Pfam" id="PF04085"/>
    </source>
</evidence>
<keyword evidence="7" id="KW-0812">Transmembrane</keyword>
<evidence type="ECO:0000256" key="7">
    <source>
        <dbReference type="SAM" id="Phobius"/>
    </source>
</evidence>